<dbReference type="PANTHER" id="PTHR42781">
    <property type="entry name" value="SPERMIDINE/PUTRESCINE IMPORT ATP-BINDING PROTEIN POTA"/>
    <property type="match status" value="1"/>
</dbReference>
<dbReference type="Pfam" id="PF00005">
    <property type="entry name" value="ABC_tran"/>
    <property type="match status" value="1"/>
</dbReference>
<name>A0ABQ1EIT9_9MOLU</name>
<dbReference type="InterPro" id="IPR003439">
    <property type="entry name" value="ABC_transporter-like_ATP-bd"/>
</dbReference>
<gene>
    <name evidence="3" type="ORF">HPP_1490</name>
</gene>
<dbReference type="Gene3D" id="3.40.50.300">
    <property type="entry name" value="P-loop containing nucleotide triphosphate hydrolases"/>
    <property type="match status" value="1"/>
</dbReference>
<reference evidence="3 4" key="1">
    <citation type="journal article" date="2021" name="J. Gen. Plant Pathol.">
        <title>Enrichment of phytoplasma genome DNA through a methyl-CpG binding domain-mediated method for efficient genome sequencing.</title>
        <authorList>
            <person name="Nijo T."/>
            <person name="Iwabuchi N."/>
            <person name="Tokuda R."/>
            <person name="Suzuki T."/>
            <person name="Matsumoto O."/>
            <person name="Miyazaki A."/>
            <person name="Maejima K."/>
            <person name="Oshima K."/>
            <person name="Namba S."/>
            <person name="Yamaji Y."/>
        </authorList>
    </citation>
    <scope>NUCLEOTIDE SEQUENCE [LARGE SCALE GENOMIC DNA]</scope>
    <source>
        <strain evidence="3 4">HP</strain>
    </source>
</reference>
<dbReference type="EMBL" id="BMZZ01000002">
    <property type="protein sequence ID" value="GFZ75191.1"/>
    <property type="molecule type" value="Genomic_DNA"/>
</dbReference>
<keyword evidence="1" id="KW-0813">Transport</keyword>
<proteinExistence type="predicted"/>
<evidence type="ECO:0000313" key="4">
    <source>
        <dbReference type="Proteomes" id="UP000677853"/>
    </source>
</evidence>
<protein>
    <recommendedName>
        <fullName evidence="2">ABC transporter domain-containing protein</fullName>
    </recommendedName>
</protein>
<sequence length="93" mass="10695">MENATNIKTSRIQVELDGLETRYPNQLSGGQKQRVSIARALIKNPKMILEHLKFINCQVKLIVFCCHGKLCKNSYLDNLITKLLIFHIITKIK</sequence>
<feature type="domain" description="ABC transporter" evidence="2">
    <location>
        <begin position="11"/>
        <end position="49"/>
    </location>
</feature>
<dbReference type="Proteomes" id="UP000677853">
    <property type="component" value="Unassembled WGS sequence"/>
</dbReference>
<dbReference type="InterPro" id="IPR050093">
    <property type="entry name" value="ABC_SmlMolc_Importer"/>
</dbReference>
<keyword evidence="4" id="KW-1185">Reference proteome</keyword>
<dbReference type="RefSeq" id="WP_249402808.1">
    <property type="nucleotide sequence ID" value="NZ_BMZZ01000002.1"/>
</dbReference>
<evidence type="ECO:0000256" key="1">
    <source>
        <dbReference type="ARBA" id="ARBA00022448"/>
    </source>
</evidence>
<dbReference type="InterPro" id="IPR027417">
    <property type="entry name" value="P-loop_NTPase"/>
</dbReference>
<evidence type="ECO:0000313" key="3">
    <source>
        <dbReference type="EMBL" id="GFZ75191.1"/>
    </source>
</evidence>
<comment type="caution">
    <text evidence="3">The sequence shown here is derived from an EMBL/GenBank/DDBJ whole genome shotgun (WGS) entry which is preliminary data.</text>
</comment>
<dbReference type="SUPFAM" id="SSF52540">
    <property type="entry name" value="P-loop containing nucleoside triphosphate hydrolases"/>
    <property type="match status" value="1"/>
</dbReference>
<accession>A0ABQ1EIT9</accession>
<organism evidence="3 4">
    <name type="scientific">Hydrangea phyllody phytoplasma</name>
    <dbReference type="NCBI Taxonomy" id="238673"/>
    <lineage>
        <taxon>Bacteria</taxon>
        <taxon>Bacillati</taxon>
        <taxon>Mycoplasmatota</taxon>
        <taxon>Mollicutes</taxon>
        <taxon>Acholeplasmatales</taxon>
        <taxon>Acholeplasmataceae</taxon>
        <taxon>Candidatus Phytoplasma</taxon>
        <taxon>16SrI (Aster yellows group)</taxon>
    </lineage>
</organism>
<evidence type="ECO:0000259" key="2">
    <source>
        <dbReference type="Pfam" id="PF00005"/>
    </source>
</evidence>
<dbReference type="PANTHER" id="PTHR42781:SF4">
    <property type="entry name" value="SPERMIDINE_PUTRESCINE IMPORT ATP-BINDING PROTEIN POTA"/>
    <property type="match status" value="1"/>
</dbReference>